<name>A0A835MRZ3_9ROSI</name>
<feature type="compositionally biased region" description="Polar residues" evidence="1">
    <location>
        <begin position="26"/>
        <end position="45"/>
    </location>
</feature>
<dbReference type="Proteomes" id="UP000657918">
    <property type="component" value="Unassembled WGS sequence"/>
</dbReference>
<evidence type="ECO:0000313" key="2">
    <source>
        <dbReference type="EMBL" id="KAF9674359.1"/>
    </source>
</evidence>
<dbReference type="AlphaFoldDB" id="A0A835MRZ3"/>
<evidence type="ECO:0000313" key="3">
    <source>
        <dbReference type="Proteomes" id="UP000657918"/>
    </source>
</evidence>
<reference evidence="2 3" key="1">
    <citation type="submission" date="2020-10" db="EMBL/GenBank/DDBJ databases">
        <title>Plant Genome Project.</title>
        <authorList>
            <person name="Zhang R.-G."/>
        </authorList>
    </citation>
    <scope>NUCLEOTIDE SEQUENCE [LARGE SCALE GENOMIC DNA]</scope>
    <source>
        <strain evidence="2">FAFU-HL-1</strain>
        <tissue evidence="2">Leaf</tissue>
    </source>
</reference>
<keyword evidence="3" id="KW-1185">Reference proteome</keyword>
<gene>
    <name evidence="2" type="ORF">SADUNF_Sadunf10G0119200</name>
</gene>
<feature type="region of interest" description="Disordered" evidence="1">
    <location>
        <begin position="19"/>
        <end position="51"/>
    </location>
</feature>
<accession>A0A835MRZ3</accession>
<protein>
    <submittedName>
        <fullName evidence="2">Uncharacterized protein</fullName>
    </submittedName>
</protein>
<sequence>MRTWSRIYTKNFKTKDLLTVKEPASEGSNSHGTTESRATLMSESQMMRRKRTLKAVSKIEAEVESELEVGTKHKII</sequence>
<proteinExistence type="predicted"/>
<comment type="caution">
    <text evidence="2">The sequence shown here is derived from an EMBL/GenBank/DDBJ whole genome shotgun (WGS) entry which is preliminary data.</text>
</comment>
<organism evidence="2 3">
    <name type="scientific">Salix dunnii</name>
    <dbReference type="NCBI Taxonomy" id="1413687"/>
    <lineage>
        <taxon>Eukaryota</taxon>
        <taxon>Viridiplantae</taxon>
        <taxon>Streptophyta</taxon>
        <taxon>Embryophyta</taxon>
        <taxon>Tracheophyta</taxon>
        <taxon>Spermatophyta</taxon>
        <taxon>Magnoliopsida</taxon>
        <taxon>eudicotyledons</taxon>
        <taxon>Gunneridae</taxon>
        <taxon>Pentapetalae</taxon>
        <taxon>rosids</taxon>
        <taxon>fabids</taxon>
        <taxon>Malpighiales</taxon>
        <taxon>Salicaceae</taxon>
        <taxon>Saliceae</taxon>
        <taxon>Salix</taxon>
    </lineage>
</organism>
<dbReference type="EMBL" id="JADGMS010000010">
    <property type="protein sequence ID" value="KAF9674359.1"/>
    <property type="molecule type" value="Genomic_DNA"/>
</dbReference>
<evidence type="ECO:0000256" key="1">
    <source>
        <dbReference type="SAM" id="MobiDB-lite"/>
    </source>
</evidence>